<dbReference type="Gene3D" id="1.20.1280.50">
    <property type="match status" value="1"/>
</dbReference>
<gene>
    <name evidence="2" type="ORF">BJX66DRAFT_329964</name>
</gene>
<comment type="caution">
    <text evidence="2">The sequence shown here is derived from an EMBL/GenBank/DDBJ whole genome shotgun (WGS) entry which is preliminary data.</text>
</comment>
<protein>
    <recommendedName>
        <fullName evidence="1">F-box domain-containing protein</fullName>
    </recommendedName>
</protein>
<evidence type="ECO:0000313" key="3">
    <source>
        <dbReference type="Proteomes" id="UP001610563"/>
    </source>
</evidence>
<dbReference type="Pfam" id="PF12937">
    <property type="entry name" value="F-box-like"/>
    <property type="match status" value="1"/>
</dbReference>
<dbReference type="SUPFAM" id="SSF81383">
    <property type="entry name" value="F-box domain"/>
    <property type="match status" value="1"/>
</dbReference>
<dbReference type="EMBL" id="JBFTWV010000178">
    <property type="protein sequence ID" value="KAL2784483.1"/>
    <property type="molecule type" value="Genomic_DNA"/>
</dbReference>
<keyword evidence="3" id="KW-1185">Reference proteome</keyword>
<evidence type="ECO:0000313" key="2">
    <source>
        <dbReference type="EMBL" id="KAL2784483.1"/>
    </source>
</evidence>
<name>A0ABR4FN76_9EURO</name>
<accession>A0ABR4FN76</accession>
<dbReference type="InterPro" id="IPR036047">
    <property type="entry name" value="F-box-like_dom_sf"/>
</dbReference>
<dbReference type="PROSITE" id="PS50181">
    <property type="entry name" value="FBOX"/>
    <property type="match status" value="1"/>
</dbReference>
<dbReference type="InterPro" id="IPR001810">
    <property type="entry name" value="F-box_dom"/>
</dbReference>
<sequence length="471" mass="54649">MRHQLPPEILMQVAEYLDYERSNNPSLAKCTRVCRQWQPVFERRIYNKVRVYSEEVQKKKGSYNRVSFPHFQALVSNQNEYRRSFVRKLEYTVIIPYEVPTYQATKQANDQAFRAVLYEFFEFLTSWEGPQLTVALGVKGREETQEPETNAHKSVWEWQNEFYGDRVVLPYGARLPGGVTMLPEVSCVEHLEFDHTAYDIWIGTIMQIAECCVALKRLDVDTMYRVRPDHLDFMRKRRQALASGLAKLPKTLEVFRCEGANEWPWSNTLPALDLRPANSEIDDLSVSIRSLSCRLRELHLDGMSVDMNLLFPLDDSGTPRPDAFSLHWPHLERVIFHMAPMHLPSGEWLFEPELETGNEEELPDPSTGDEIFENTWLVGDYEICREVMNTEHFHRLFISIGYAARRMPRLKTIEFSIPSSAVGEFKFVVSGRGGSWDGGMPRLKSSSTYRPDRRVAEAWGYDLDSLLDSWS</sequence>
<proteinExistence type="predicted"/>
<dbReference type="CDD" id="cd09917">
    <property type="entry name" value="F-box_SF"/>
    <property type="match status" value="1"/>
</dbReference>
<feature type="domain" description="F-box" evidence="1">
    <location>
        <begin position="1"/>
        <end position="49"/>
    </location>
</feature>
<reference evidence="2 3" key="1">
    <citation type="submission" date="2024-07" db="EMBL/GenBank/DDBJ databases">
        <title>Section-level genome sequencing and comparative genomics of Aspergillus sections Usti and Cavernicolus.</title>
        <authorList>
            <consortium name="Lawrence Berkeley National Laboratory"/>
            <person name="Nybo J.L."/>
            <person name="Vesth T.C."/>
            <person name="Theobald S."/>
            <person name="Frisvad J.C."/>
            <person name="Larsen T.O."/>
            <person name="Kjaerboelling I."/>
            <person name="Rothschild-Mancinelli K."/>
            <person name="Lyhne E.K."/>
            <person name="Kogle M.E."/>
            <person name="Barry K."/>
            <person name="Clum A."/>
            <person name="Na H."/>
            <person name="Ledsgaard L."/>
            <person name="Lin J."/>
            <person name="Lipzen A."/>
            <person name="Kuo A."/>
            <person name="Riley R."/>
            <person name="Mondo S."/>
            <person name="Labutti K."/>
            <person name="Haridas S."/>
            <person name="Pangalinan J."/>
            <person name="Salamov A.A."/>
            <person name="Simmons B.A."/>
            <person name="Magnuson J.K."/>
            <person name="Chen J."/>
            <person name="Drula E."/>
            <person name="Henrissat B."/>
            <person name="Wiebenga A."/>
            <person name="Lubbers R.J."/>
            <person name="Gomes A.C."/>
            <person name="Makela M.R."/>
            <person name="Stajich J."/>
            <person name="Grigoriev I.V."/>
            <person name="Mortensen U.H."/>
            <person name="De Vries R.P."/>
            <person name="Baker S.E."/>
            <person name="Andersen M.R."/>
        </authorList>
    </citation>
    <scope>NUCLEOTIDE SEQUENCE [LARGE SCALE GENOMIC DNA]</scope>
    <source>
        <strain evidence="2 3">CBS 209.92</strain>
    </source>
</reference>
<evidence type="ECO:0000259" key="1">
    <source>
        <dbReference type="PROSITE" id="PS50181"/>
    </source>
</evidence>
<dbReference type="Proteomes" id="UP001610563">
    <property type="component" value="Unassembled WGS sequence"/>
</dbReference>
<organism evidence="2 3">
    <name type="scientific">Aspergillus keveii</name>
    <dbReference type="NCBI Taxonomy" id="714993"/>
    <lineage>
        <taxon>Eukaryota</taxon>
        <taxon>Fungi</taxon>
        <taxon>Dikarya</taxon>
        <taxon>Ascomycota</taxon>
        <taxon>Pezizomycotina</taxon>
        <taxon>Eurotiomycetes</taxon>
        <taxon>Eurotiomycetidae</taxon>
        <taxon>Eurotiales</taxon>
        <taxon>Aspergillaceae</taxon>
        <taxon>Aspergillus</taxon>
        <taxon>Aspergillus subgen. Nidulantes</taxon>
    </lineage>
</organism>